<keyword evidence="6 8" id="KW-1133">Transmembrane helix</keyword>
<name>A0ABM1ICV4_POLDO</name>
<evidence type="ECO:0000256" key="2">
    <source>
        <dbReference type="ARBA" id="ARBA00009731"/>
    </source>
</evidence>
<comment type="subcellular location">
    <subcellularLocation>
        <location evidence="1">Endoplasmic reticulum membrane</location>
        <topology evidence="1">Single-pass membrane protein</topology>
    </subcellularLocation>
</comment>
<feature type="transmembrane region" description="Helical" evidence="8">
    <location>
        <begin position="179"/>
        <end position="199"/>
    </location>
</feature>
<evidence type="ECO:0000256" key="8">
    <source>
        <dbReference type="SAM" id="Phobius"/>
    </source>
</evidence>
<evidence type="ECO:0000256" key="5">
    <source>
        <dbReference type="ARBA" id="ARBA00022824"/>
    </source>
</evidence>
<comment type="similarity">
    <text evidence="2">Belongs to the ALG14 family.</text>
</comment>
<dbReference type="PANTHER" id="PTHR12154">
    <property type="entry name" value="GLYCOSYL TRANSFERASE-RELATED"/>
    <property type="match status" value="1"/>
</dbReference>
<evidence type="ECO:0000256" key="4">
    <source>
        <dbReference type="ARBA" id="ARBA00022692"/>
    </source>
</evidence>
<gene>
    <name evidence="10" type="primary">LOC107067236</name>
</gene>
<accession>A0ABM1ICV4</accession>
<evidence type="ECO:0000256" key="6">
    <source>
        <dbReference type="ARBA" id="ARBA00022989"/>
    </source>
</evidence>
<reference evidence="10" key="1">
    <citation type="submission" date="2025-08" db="UniProtKB">
        <authorList>
            <consortium name="RefSeq"/>
        </authorList>
    </citation>
    <scope>IDENTIFICATION</scope>
    <source>
        <tissue evidence="10">Whole body</tissue>
    </source>
</reference>
<dbReference type="RefSeq" id="XP_015178041.1">
    <property type="nucleotide sequence ID" value="XM_015322555.1"/>
</dbReference>
<dbReference type="Pfam" id="PF08660">
    <property type="entry name" value="Alg14"/>
    <property type="match status" value="1"/>
</dbReference>
<dbReference type="GO" id="GO:0016740">
    <property type="term" value="F:transferase activity"/>
    <property type="evidence" value="ECO:0007669"/>
    <property type="project" value="UniProtKB-KW"/>
</dbReference>
<dbReference type="InterPro" id="IPR013969">
    <property type="entry name" value="Oligosacch_biosynth_Alg14"/>
</dbReference>
<keyword evidence="5" id="KW-0256">Endoplasmic reticulum</keyword>
<feature type="transmembrane region" description="Helical" evidence="8">
    <location>
        <begin position="6"/>
        <end position="27"/>
    </location>
</feature>
<keyword evidence="10" id="KW-0808">Transferase</keyword>
<keyword evidence="4 8" id="KW-0812">Transmembrane</keyword>
<feature type="transmembrane region" description="Helical" evidence="8">
    <location>
        <begin position="152"/>
        <end position="170"/>
    </location>
</feature>
<dbReference type="PANTHER" id="PTHR12154:SF4">
    <property type="entry name" value="UDP-N-ACETYLGLUCOSAMINE TRANSFERASE SUBUNIT ALG14 HOMOLOG"/>
    <property type="match status" value="1"/>
</dbReference>
<sequence length="213" mass="24548">MVLTYIHIILIVCPLIIILRIVFLILMKDKKTSAKKKLRVTPAKTMIILGSGGHTAEMLRIVKLMDYKMYTPRIYVSASTDNISIDKVKVIEENQNDYKIIRITRSREVGQSYISSVWTTLMATLEATSILWSEKPELLLCNGPGTCVPLCIVTFVFKIFYTLNITTVFIESYCRVKTFSLSAIILYYFVDHIIVRWPFVNKSLYDKVFTCHN</sequence>
<evidence type="ECO:0000256" key="3">
    <source>
        <dbReference type="ARBA" id="ARBA00017467"/>
    </source>
</evidence>
<dbReference type="Proteomes" id="UP000694924">
    <property type="component" value="Unplaced"/>
</dbReference>
<protein>
    <recommendedName>
        <fullName evidence="3">UDP-N-acetylglucosamine transferase subunit ALG14</fullName>
    </recommendedName>
</protein>
<proteinExistence type="inferred from homology"/>
<dbReference type="GeneID" id="107067236"/>
<evidence type="ECO:0000313" key="9">
    <source>
        <dbReference type="Proteomes" id="UP000694924"/>
    </source>
</evidence>
<keyword evidence="7 8" id="KW-0472">Membrane</keyword>
<organism evidence="9 10">
    <name type="scientific">Polistes dominula</name>
    <name type="common">European paper wasp</name>
    <name type="synonym">Vespa dominula</name>
    <dbReference type="NCBI Taxonomy" id="743375"/>
    <lineage>
        <taxon>Eukaryota</taxon>
        <taxon>Metazoa</taxon>
        <taxon>Ecdysozoa</taxon>
        <taxon>Arthropoda</taxon>
        <taxon>Hexapoda</taxon>
        <taxon>Insecta</taxon>
        <taxon>Pterygota</taxon>
        <taxon>Neoptera</taxon>
        <taxon>Endopterygota</taxon>
        <taxon>Hymenoptera</taxon>
        <taxon>Apocrita</taxon>
        <taxon>Aculeata</taxon>
        <taxon>Vespoidea</taxon>
        <taxon>Vespidae</taxon>
        <taxon>Polistinae</taxon>
        <taxon>Polistini</taxon>
        <taxon>Polistes</taxon>
    </lineage>
</organism>
<keyword evidence="9" id="KW-1185">Reference proteome</keyword>
<evidence type="ECO:0000256" key="7">
    <source>
        <dbReference type="ARBA" id="ARBA00023136"/>
    </source>
</evidence>
<evidence type="ECO:0000313" key="10">
    <source>
        <dbReference type="RefSeq" id="XP_015178041.1"/>
    </source>
</evidence>
<dbReference type="Gene3D" id="3.40.50.2000">
    <property type="entry name" value="Glycogen Phosphorylase B"/>
    <property type="match status" value="1"/>
</dbReference>
<evidence type="ECO:0000256" key="1">
    <source>
        <dbReference type="ARBA" id="ARBA00004389"/>
    </source>
</evidence>
<feature type="transmembrane region" description="Helical" evidence="8">
    <location>
        <begin position="112"/>
        <end position="132"/>
    </location>
</feature>